<dbReference type="Proteomes" id="UP001147830">
    <property type="component" value="Unassembled WGS sequence"/>
</dbReference>
<reference evidence="1" key="2">
    <citation type="submission" date="2022-08" db="EMBL/GenBank/DDBJ databases">
        <authorList>
            <person name="Dong C."/>
        </authorList>
    </citation>
    <scope>NUCLEOTIDE SEQUENCE</scope>
    <source>
        <strain evidence="1">59MF3M-4</strain>
    </source>
</reference>
<comment type="caution">
    <text evidence="1">The sequence shown here is derived from an EMBL/GenBank/DDBJ whole genome shotgun (WGS) entry which is preliminary data.</text>
</comment>
<keyword evidence="2" id="KW-1185">Reference proteome</keyword>
<dbReference type="RefSeq" id="WP_260974454.1">
    <property type="nucleotide sequence ID" value="NZ_JAOANI010000002.1"/>
</dbReference>
<gene>
    <name evidence="1" type="ORF">NYR02_00605</name>
</gene>
<proteinExistence type="predicted"/>
<protein>
    <submittedName>
        <fullName evidence="1">Uncharacterized protein</fullName>
    </submittedName>
</protein>
<name>A0A9X2WCA3_9GAMM</name>
<reference evidence="1" key="1">
    <citation type="journal article" date="2022" name="Front. Microbiol.">
        <title>Genome-based taxonomic rearrangement of Oceanobacter-related bacteria including the description of Thalassolituus hydrocarbonoclasticus sp. nov. and Thalassolituus pacificus sp. nov. and emended description of the genus Thalassolituus.</title>
        <authorList>
            <person name="Dong C."/>
            <person name="Wei L."/>
            <person name="Wang J."/>
            <person name="Lai Q."/>
            <person name="Huang Z."/>
            <person name="Shao Z."/>
        </authorList>
    </citation>
    <scope>NUCLEOTIDE SEQUENCE</scope>
    <source>
        <strain evidence="1">59MF3M-4</strain>
    </source>
</reference>
<dbReference type="InterPro" id="IPR057869">
    <property type="entry name" value="HP1_YO34"/>
</dbReference>
<sequence>MILERDGKTTEIKLKDLATSLKLPIKTQDASGNSSATTKLNTGTKAKQISVSGRIGFKDAGDLTELIKLAEALEDDGSRAVYTIVDETADAADITRVIFDGDLDARKVPDLLAWAVTFSFSEYLSTAERAEAIRKAGAAAVVTDSILGEEVSGSSESDSAIDKDGFVYKALKKVEGFLSGFDS</sequence>
<evidence type="ECO:0000313" key="2">
    <source>
        <dbReference type="Proteomes" id="UP001147830"/>
    </source>
</evidence>
<dbReference type="EMBL" id="JAOANI010000002">
    <property type="protein sequence ID" value="MCT7357521.1"/>
    <property type="molecule type" value="Genomic_DNA"/>
</dbReference>
<accession>A0A9X2WCA3</accession>
<evidence type="ECO:0000313" key="1">
    <source>
        <dbReference type="EMBL" id="MCT7357521.1"/>
    </source>
</evidence>
<dbReference type="AlphaFoldDB" id="A0A9X2WCA3"/>
<dbReference type="Pfam" id="PF25759">
    <property type="entry name" value="HP1_ORF34"/>
    <property type="match status" value="1"/>
</dbReference>
<organism evidence="1 2">
    <name type="scientific">Thalassolituus pacificus</name>
    <dbReference type="NCBI Taxonomy" id="2975440"/>
    <lineage>
        <taxon>Bacteria</taxon>
        <taxon>Pseudomonadati</taxon>
        <taxon>Pseudomonadota</taxon>
        <taxon>Gammaproteobacteria</taxon>
        <taxon>Oceanospirillales</taxon>
        <taxon>Oceanospirillaceae</taxon>
        <taxon>Thalassolituus</taxon>
    </lineage>
</organism>